<comment type="catalytic activity">
    <reaction evidence="1">
        <text>a 1,2-diacyl-sn-glycero-3-phosphocholine + H2O = a 1,2-diacyl-sn-glycero-3-phosphate + choline + H(+)</text>
        <dbReference type="Rhea" id="RHEA:14445"/>
        <dbReference type="ChEBI" id="CHEBI:15354"/>
        <dbReference type="ChEBI" id="CHEBI:15377"/>
        <dbReference type="ChEBI" id="CHEBI:15378"/>
        <dbReference type="ChEBI" id="CHEBI:57643"/>
        <dbReference type="ChEBI" id="CHEBI:58608"/>
        <dbReference type="EC" id="3.1.4.4"/>
    </reaction>
</comment>
<gene>
    <name evidence="11" type="ORF">ACFOD4_09915</name>
</gene>
<dbReference type="InterPro" id="IPR025202">
    <property type="entry name" value="PLD-like_dom"/>
</dbReference>
<keyword evidence="12" id="KW-1185">Reference proteome</keyword>
<dbReference type="InterPro" id="IPR001736">
    <property type="entry name" value="PLipase_D/transphosphatidylase"/>
</dbReference>
<dbReference type="EMBL" id="JBHRTN010000008">
    <property type="protein sequence ID" value="MFC3125378.1"/>
    <property type="molecule type" value="Genomic_DNA"/>
</dbReference>
<evidence type="ECO:0000256" key="6">
    <source>
        <dbReference type="ARBA" id="ARBA00022737"/>
    </source>
</evidence>
<evidence type="ECO:0000313" key="12">
    <source>
        <dbReference type="Proteomes" id="UP001595593"/>
    </source>
</evidence>
<evidence type="ECO:0000256" key="1">
    <source>
        <dbReference type="ARBA" id="ARBA00000798"/>
    </source>
</evidence>
<evidence type="ECO:0000256" key="2">
    <source>
        <dbReference type="ARBA" id="ARBA00003145"/>
    </source>
</evidence>
<dbReference type="Pfam" id="PF00614">
    <property type="entry name" value="PLDc"/>
    <property type="match status" value="1"/>
</dbReference>
<dbReference type="PANTHER" id="PTHR18896:SF76">
    <property type="entry name" value="PHOSPHOLIPASE"/>
    <property type="match status" value="1"/>
</dbReference>
<keyword evidence="6" id="KW-0677">Repeat</keyword>
<reference evidence="12" key="1">
    <citation type="journal article" date="2019" name="Int. J. Syst. Evol. Microbiol.">
        <title>The Global Catalogue of Microorganisms (GCM) 10K type strain sequencing project: providing services to taxonomists for standard genome sequencing and annotation.</title>
        <authorList>
            <consortium name="The Broad Institute Genomics Platform"/>
            <consortium name="The Broad Institute Genome Sequencing Center for Infectious Disease"/>
            <person name="Wu L."/>
            <person name="Ma J."/>
        </authorList>
    </citation>
    <scope>NUCLEOTIDE SEQUENCE [LARGE SCALE GENOMIC DNA]</scope>
    <source>
        <strain evidence="12">KCTC 52094</strain>
    </source>
</reference>
<keyword evidence="5" id="KW-0964">Secreted</keyword>
<dbReference type="Proteomes" id="UP001595593">
    <property type="component" value="Unassembled WGS sequence"/>
</dbReference>
<protein>
    <recommendedName>
        <fullName evidence="4">Phospholipase D</fullName>
    </recommendedName>
    <alternativeName>
        <fullName evidence="9">Choline phosphatase</fullName>
    </alternativeName>
</protein>
<feature type="domain" description="PLD phosphodiesterase" evidence="10">
    <location>
        <begin position="140"/>
        <end position="167"/>
    </location>
</feature>
<dbReference type="SUPFAM" id="SSF56024">
    <property type="entry name" value="Phospholipase D/nuclease"/>
    <property type="match status" value="2"/>
</dbReference>
<evidence type="ECO:0000256" key="3">
    <source>
        <dbReference type="ARBA" id="ARBA00004613"/>
    </source>
</evidence>
<accession>A0ABV7G1F8</accession>
<comment type="caution">
    <text evidence="11">The sequence shown here is derived from an EMBL/GenBank/DDBJ whole genome shotgun (WGS) entry which is preliminary data.</text>
</comment>
<dbReference type="CDD" id="cd09143">
    <property type="entry name" value="PLDc_vPLD1_2_like_bac_2"/>
    <property type="match status" value="1"/>
</dbReference>
<evidence type="ECO:0000256" key="4">
    <source>
        <dbReference type="ARBA" id="ARBA00018392"/>
    </source>
</evidence>
<dbReference type="Pfam" id="PF13091">
    <property type="entry name" value="PLDc_2"/>
    <property type="match status" value="1"/>
</dbReference>
<dbReference type="RefSeq" id="WP_379596007.1">
    <property type="nucleotide sequence ID" value="NZ_JBHRTN010000008.1"/>
</dbReference>
<name>A0ABV7G1F8_9PROT</name>
<keyword evidence="7" id="KW-0378">Hydrolase</keyword>
<feature type="domain" description="PLD phosphodiesterase" evidence="10">
    <location>
        <begin position="354"/>
        <end position="381"/>
    </location>
</feature>
<evidence type="ECO:0000256" key="7">
    <source>
        <dbReference type="ARBA" id="ARBA00022801"/>
    </source>
</evidence>
<dbReference type="PROSITE" id="PS50035">
    <property type="entry name" value="PLD"/>
    <property type="match status" value="2"/>
</dbReference>
<comment type="function">
    <text evidence="2">Could be a virulence factor.</text>
</comment>
<proteinExistence type="predicted"/>
<evidence type="ECO:0000256" key="5">
    <source>
        <dbReference type="ARBA" id="ARBA00022525"/>
    </source>
</evidence>
<dbReference type="PANTHER" id="PTHR18896">
    <property type="entry name" value="PHOSPHOLIPASE D"/>
    <property type="match status" value="1"/>
</dbReference>
<evidence type="ECO:0000256" key="9">
    <source>
        <dbReference type="ARBA" id="ARBA00029594"/>
    </source>
</evidence>
<keyword evidence="8" id="KW-0443">Lipid metabolism</keyword>
<dbReference type="SMART" id="SM00155">
    <property type="entry name" value="PLDc"/>
    <property type="match status" value="2"/>
</dbReference>
<dbReference type="InterPro" id="IPR015679">
    <property type="entry name" value="PLipase_D_fam"/>
</dbReference>
<sequence length="486" mass="53787">MPNLAPAAEVAAPTAPLLTPGETCWATARAGRFRVMVDAADYFAAARSAMLKARHSILMIGWDFDTRIKLEPGGTDHPGPPKLGRFLNWLARERPELRIRILKWDLGLLGSLARGETPFFLLDWMTGRRVRLKLDGAHPAAAAHHMKLMVIDDALAFCGGIDMTVGRWDTRGHEPDAKHRRTPGGSPCDPWHDATTCVDGAAAAKLAELARERWRRATSETLEPVTPAGDPWPDDLPVDLRDVEIGIARTIAEYDGHRQVAEIETLTFRAIAAARRHLYIESQYFASRRVAEAMVRRLAEPDGPEIVVINPESADGWLEQKTMDAARVRLLHLVRRADRYGRFRIFHPVNTAGTPIYVHAKIMVVDDRLLKIGSANMNNRSLGYDTECDLAVEGTTEAIRRAIVARRDDLLAEHLGCEAADVATALDGADGSLIRAIEALNTGSRRLVPLESRPLGPEEEALAETDLVDPERPTSLWRQLRSVARV</sequence>
<dbReference type="Gene3D" id="3.30.870.10">
    <property type="entry name" value="Endonuclease Chain A"/>
    <property type="match status" value="2"/>
</dbReference>
<comment type="subcellular location">
    <subcellularLocation>
        <location evidence="3">Secreted</location>
    </subcellularLocation>
</comment>
<dbReference type="CDD" id="cd09140">
    <property type="entry name" value="PLDc_vPLD1_2_like_bac_1"/>
    <property type="match status" value="1"/>
</dbReference>
<evidence type="ECO:0000313" key="11">
    <source>
        <dbReference type="EMBL" id="MFC3125378.1"/>
    </source>
</evidence>
<evidence type="ECO:0000259" key="10">
    <source>
        <dbReference type="PROSITE" id="PS50035"/>
    </source>
</evidence>
<organism evidence="11 12">
    <name type="scientific">Teichococcus globiformis</name>
    <dbReference type="NCBI Taxonomy" id="2307229"/>
    <lineage>
        <taxon>Bacteria</taxon>
        <taxon>Pseudomonadati</taxon>
        <taxon>Pseudomonadota</taxon>
        <taxon>Alphaproteobacteria</taxon>
        <taxon>Acetobacterales</taxon>
        <taxon>Roseomonadaceae</taxon>
        <taxon>Roseomonas</taxon>
    </lineage>
</organism>
<evidence type="ECO:0000256" key="8">
    <source>
        <dbReference type="ARBA" id="ARBA00023098"/>
    </source>
</evidence>